<comment type="caution">
    <text evidence="1">The sequence shown here is derived from an EMBL/GenBank/DDBJ whole genome shotgun (WGS) entry which is preliminary data.</text>
</comment>
<dbReference type="Proteomes" id="UP000317238">
    <property type="component" value="Unassembled WGS sequence"/>
</dbReference>
<name>A0A5C5Y8T3_9PLAN</name>
<organism evidence="1 2">
    <name type="scientific">Crateriforma conspicua</name>
    <dbReference type="NCBI Taxonomy" id="2527996"/>
    <lineage>
        <taxon>Bacteria</taxon>
        <taxon>Pseudomonadati</taxon>
        <taxon>Planctomycetota</taxon>
        <taxon>Planctomycetia</taxon>
        <taxon>Planctomycetales</taxon>
        <taxon>Planctomycetaceae</taxon>
        <taxon>Crateriforma</taxon>
    </lineage>
</organism>
<sequence length="79" mass="8749" precursor="true">MDPTRGSWGANSLNLLRADPFQIVVGLPGFAHDTRDPAATFNLNIQWASLTVHDDLIPSCQEPIRCDPTRFFPSFYASA</sequence>
<accession>A0A5C5Y8T3</accession>
<evidence type="ECO:0000313" key="1">
    <source>
        <dbReference type="EMBL" id="TWT72087.1"/>
    </source>
</evidence>
<protein>
    <submittedName>
        <fullName evidence="1">Uncharacterized protein</fullName>
    </submittedName>
</protein>
<proteinExistence type="predicted"/>
<dbReference type="EMBL" id="SJPL01000001">
    <property type="protein sequence ID" value="TWT72087.1"/>
    <property type="molecule type" value="Genomic_DNA"/>
</dbReference>
<reference evidence="1 2" key="1">
    <citation type="submission" date="2019-02" db="EMBL/GenBank/DDBJ databases">
        <title>Deep-cultivation of Planctomycetes and their phenomic and genomic characterization uncovers novel biology.</title>
        <authorList>
            <person name="Wiegand S."/>
            <person name="Jogler M."/>
            <person name="Boedeker C."/>
            <person name="Pinto D."/>
            <person name="Vollmers J."/>
            <person name="Rivas-Marin E."/>
            <person name="Kohn T."/>
            <person name="Peeters S.H."/>
            <person name="Heuer A."/>
            <person name="Rast P."/>
            <person name="Oberbeckmann S."/>
            <person name="Bunk B."/>
            <person name="Jeske O."/>
            <person name="Meyerdierks A."/>
            <person name="Storesund J.E."/>
            <person name="Kallscheuer N."/>
            <person name="Luecker S."/>
            <person name="Lage O.M."/>
            <person name="Pohl T."/>
            <person name="Merkel B.J."/>
            <person name="Hornburger P."/>
            <person name="Mueller R.-W."/>
            <person name="Bruemmer F."/>
            <person name="Labrenz M."/>
            <person name="Spormann A.M."/>
            <person name="Op Den Camp H."/>
            <person name="Overmann J."/>
            <person name="Amann R."/>
            <person name="Jetten M.S.M."/>
            <person name="Mascher T."/>
            <person name="Medema M.H."/>
            <person name="Devos D.P."/>
            <person name="Kaster A.-K."/>
            <person name="Ovreas L."/>
            <person name="Rohde M."/>
            <person name="Galperin M.Y."/>
            <person name="Jogler C."/>
        </authorList>
    </citation>
    <scope>NUCLEOTIDE SEQUENCE [LARGE SCALE GENOMIC DNA]</scope>
    <source>
        <strain evidence="1 2">Pan14r</strain>
    </source>
</reference>
<gene>
    <name evidence="1" type="ORF">Pan14r_44040</name>
</gene>
<dbReference type="AlphaFoldDB" id="A0A5C5Y8T3"/>
<keyword evidence="2" id="KW-1185">Reference proteome</keyword>
<evidence type="ECO:0000313" key="2">
    <source>
        <dbReference type="Proteomes" id="UP000317238"/>
    </source>
</evidence>